<name>A0A0F9SFN0_9ZZZZ</name>
<dbReference type="EMBL" id="LAZR01000467">
    <property type="protein sequence ID" value="KKN67705.1"/>
    <property type="molecule type" value="Genomic_DNA"/>
</dbReference>
<dbReference type="AlphaFoldDB" id="A0A0F9SFN0"/>
<evidence type="ECO:0000313" key="1">
    <source>
        <dbReference type="EMBL" id="KKN67705.1"/>
    </source>
</evidence>
<accession>A0A0F9SFN0</accession>
<protein>
    <submittedName>
        <fullName evidence="1">Uncharacterized protein</fullName>
    </submittedName>
</protein>
<reference evidence="1" key="1">
    <citation type="journal article" date="2015" name="Nature">
        <title>Complex archaea that bridge the gap between prokaryotes and eukaryotes.</title>
        <authorList>
            <person name="Spang A."/>
            <person name="Saw J.H."/>
            <person name="Jorgensen S.L."/>
            <person name="Zaremba-Niedzwiedzka K."/>
            <person name="Martijn J."/>
            <person name="Lind A.E."/>
            <person name="van Eijk R."/>
            <person name="Schleper C."/>
            <person name="Guy L."/>
            <person name="Ettema T.J."/>
        </authorList>
    </citation>
    <scope>NUCLEOTIDE SEQUENCE</scope>
</reference>
<gene>
    <name evidence="1" type="ORF">LCGC14_0458500</name>
</gene>
<organism evidence="1">
    <name type="scientific">marine sediment metagenome</name>
    <dbReference type="NCBI Taxonomy" id="412755"/>
    <lineage>
        <taxon>unclassified sequences</taxon>
        <taxon>metagenomes</taxon>
        <taxon>ecological metagenomes</taxon>
    </lineage>
</organism>
<proteinExistence type="predicted"/>
<comment type="caution">
    <text evidence="1">The sequence shown here is derived from an EMBL/GenBank/DDBJ whole genome shotgun (WGS) entry which is preliminary data.</text>
</comment>
<sequence>MINYGGWTHTGTRLGCGPDESGFETHQSPHFRKEKIMAHNWISKNPAPNTPYWKYHGCLDLRECSKCGAIQEKHSNTSWMRVTGYYWYPKVGKCLADKKGWDGTKHETAIKGE</sequence>